<organism evidence="2 3">
    <name type="scientific">Metarhizium robertsii</name>
    <dbReference type="NCBI Taxonomy" id="568076"/>
    <lineage>
        <taxon>Eukaryota</taxon>
        <taxon>Fungi</taxon>
        <taxon>Dikarya</taxon>
        <taxon>Ascomycota</taxon>
        <taxon>Pezizomycotina</taxon>
        <taxon>Sordariomycetes</taxon>
        <taxon>Hypocreomycetidae</taxon>
        <taxon>Hypocreales</taxon>
        <taxon>Clavicipitaceae</taxon>
        <taxon>Metarhizium</taxon>
    </lineage>
</organism>
<feature type="signal peptide" evidence="1">
    <location>
        <begin position="1"/>
        <end position="19"/>
    </location>
</feature>
<comment type="caution">
    <text evidence="2">The sequence shown here is derived from an EMBL/GenBank/DDBJ whole genome shotgun (WGS) entry which is preliminary data.</text>
</comment>
<evidence type="ECO:0000256" key="1">
    <source>
        <dbReference type="SAM" id="SignalP"/>
    </source>
</evidence>
<keyword evidence="1" id="KW-0732">Signal</keyword>
<dbReference type="HOGENOM" id="CLU_108093_0_0_1"/>
<gene>
    <name evidence="2" type="ORF">X797_009955</name>
</gene>
<sequence>MVSFKVIVSSIALSSAVLAVPQTNYTGLCYTDITNIDNNIKELTEKVQGFNGGLFSAVQQLPLALEATVATASAGLHSAFLDSPLPVGDLLRLADHVNKTLAVDSPLAMQALVSKESVYEQIGLKGPVHLGLKAYLILFQQFAKNILDRVPAGAPKDRSEVLTSDLQMIMDAVRKAIKVYE</sequence>
<accession>A0A0A1UPV7</accession>
<protein>
    <submittedName>
        <fullName evidence="2">Hydrophobic surface binding protein A family protein</fullName>
    </submittedName>
</protein>
<evidence type="ECO:0000313" key="2">
    <source>
        <dbReference type="EMBL" id="EXU96872.1"/>
    </source>
</evidence>
<dbReference type="EMBL" id="JELW01000043">
    <property type="protein sequence ID" value="EXU96872.1"/>
    <property type="molecule type" value="Genomic_DNA"/>
</dbReference>
<name>A0A0A1UPV7_9HYPO</name>
<dbReference type="OrthoDB" id="2422134at2759"/>
<dbReference type="Pfam" id="PF12296">
    <property type="entry name" value="HsbA"/>
    <property type="match status" value="1"/>
</dbReference>
<evidence type="ECO:0000313" key="3">
    <source>
        <dbReference type="Proteomes" id="UP000030151"/>
    </source>
</evidence>
<reference evidence="2 3" key="1">
    <citation type="submission" date="2014-02" db="EMBL/GenBank/DDBJ databases">
        <title>The genome sequence of the entomopathogenic fungus Metarhizium robertsii ARSEF 2575.</title>
        <authorList>
            <person name="Giuliano Garisto Donzelli B."/>
            <person name="Roe B.A."/>
            <person name="Macmil S.L."/>
            <person name="Krasnoff S.B."/>
            <person name="Gibson D.M."/>
        </authorList>
    </citation>
    <scope>NUCLEOTIDE SEQUENCE [LARGE SCALE GENOMIC DNA]</scope>
    <source>
        <strain evidence="2 3">ARSEF 2575</strain>
    </source>
</reference>
<dbReference type="Proteomes" id="UP000030151">
    <property type="component" value="Unassembled WGS sequence"/>
</dbReference>
<proteinExistence type="predicted"/>
<dbReference type="eggNOG" id="ENOG502RMPN">
    <property type="taxonomic scope" value="Eukaryota"/>
</dbReference>
<feature type="chain" id="PRO_5001981036" evidence="1">
    <location>
        <begin position="20"/>
        <end position="181"/>
    </location>
</feature>
<dbReference type="InterPro" id="IPR021054">
    <property type="entry name" value="Cell_wall_mannoprotein_1"/>
</dbReference>
<dbReference type="AlphaFoldDB" id="A0A0A1UPV7"/>